<dbReference type="PANTHER" id="PTHR21027">
    <property type="entry name" value="TRNA-SPLICING ENDONUCLEASE SUBUNIT SEN54"/>
    <property type="match status" value="1"/>
</dbReference>
<dbReference type="GO" id="GO:0000214">
    <property type="term" value="C:tRNA-intron endonuclease complex"/>
    <property type="evidence" value="ECO:0007669"/>
    <property type="project" value="TreeGrafter"/>
</dbReference>
<dbReference type="InterPro" id="IPR024336">
    <property type="entry name" value="tRNA_splic_suSen54_N"/>
</dbReference>
<dbReference type="eggNOG" id="KOG4772">
    <property type="taxonomic scope" value="Eukaryota"/>
</dbReference>
<evidence type="ECO:0000313" key="5">
    <source>
        <dbReference type="EMBL" id="EGD78395.1"/>
    </source>
</evidence>
<feature type="compositionally biased region" description="Polar residues" evidence="3">
    <location>
        <begin position="257"/>
        <end position="269"/>
    </location>
</feature>
<dbReference type="InterPro" id="IPR024337">
    <property type="entry name" value="tRNA_splic_suSen54"/>
</dbReference>
<feature type="compositionally biased region" description="Basic and acidic residues" evidence="3">
    <location>
        <begin position="55"/>
        <end position="72"/>
    </location>
</feature>
<gene>
    <name evidence="5" type="ORF">PTSG_09463</name>
</gene>
<keyword evidence="6" id="KW-1185">Reference proteome</keyword>
<dbReference type="InParanoid" id="F2UMP6"/>
<accession>F2UMP6</accession>
<evidence type="ECO:0000256" key="1">
    <source>
        <dbReference type="ARBA" id="ARBA00005736"/>
    </source>
</evidence>
<dbReference type="EMBL" id="GL832982">
    <property type="protein sequence ID" value="EGD78395.1"/>
    <property type="molecule type" value="Genomic_DNA"/>
</dbReference>
<evidence type="ECO:0000313" key="6">
    <source>
        <dbReference type="Proteomes" id="UP000007799"/>
    </source>
</evidence>
<organism evidence="5 6">
    <name type="scientific">Salpingoeca rosetta (strain ATCC 50818 / BSB-021)</name>
    <dbReference type="NCBI Taxonomy" id="946362"/>
    <lineage>
        <taxon>Eukaryota</taxon>
        <taxon>Choanoflagellata</taxon>
        <taxon>Craspedida</taxon>
        <taxon>Salpingoecidae</taxon>
        <taxon>Salpingoeca</taxon>
    </lineage>
</organism>
<sequence length="453" mass="50406">MGRKQQKRTQKGKRSHTQASSVHGDEQSTQRETGHGSPHPSTTTPTIIPGIPHYEGQEIKPKKARYGPKDFQPDPMDSTQEYRLDATMREFTLLHKCERVLKLKRMSMAVWRPECGLAQVILAKGTHPQTMGQFHREYRSDMLYPEEALFLVDRGVLEMYHNDAPLSFQEAMALCLSTSSSLRAYIVYAHLKRLGYIVLRRSHCNAQMRALQSPLHTRGQQRQQPGSGDGVTGRRGEGGEDTQRLEHGGDGDEDASANGQSQHQTTEQAQSLVGRAASFVLSLVDKVVSPVAAAVSPHWSSPPPLAHTVDGLDFPEMLRRQRVIKQERLIPPEHTQADLDKEEVVYKDDLPDYFAHAFNVYTASKRFKRGNVGVPKFVVVPISHDAPRPSLKELRAMSAAVAPAALKFAVEKCGTILFHGLLDLDLPVYTVTRSHPKHAQKQEAAQPADGDDG</sequence>
<dbReference type="AlphaFoldDB" id="F2UMP6"/>
<dbReference type="OrthoDB" id="408683at2759"/>
<reference evidence="5" key="1">
    <citation type="submission" date="2009-08" db="EMBL/GenBank/DDBJ databases">
        <title>Annotation of Salpingoeca rosetta.</title>
        <authorList>
            <consortium name="The Broad Institute Genome Sequencing Platform"/>
            <person name="Russ C."/>
            <person name="Cuomo C."/>
            <person name="Burger G."/>
            <person name="Gray M.W."/>
            <person name="Holland P.W.H."/>
            <person name="King N."/>
            <person name="Lang F.B.F."/>
            <person name="Roger A.J."/>
            <person name="Ruiz-Trillo I."/>
            <person name="Young S.K."/>
            <person name="Zeng Q."/>
            <person name="Gargeya S."/>
            <person name="Alvarado L."/>
            <person name="Berlin A."/>
            <person name="Chapman S.B."/>
            <person name="Chen Z."/>
            <person name="Freedman E."/>
            <person name="Gellesch M."/>
            <person name="Goldberg J."/>
            <person name="Griggs A."/>
            <person name="Gujja S."/>
            <person name="Heilman E."/>
            <person name="Heiman D."/>
            <person name="Howarth C."/>
            <person name="Mehta T."/>
            <person name="Neiman D."/>
            <person name="Pearson M."/>
            <person name="Roberts A."/>
            <person name="Saif S."/>
            <person name="Shea T."/>
            <person name="Shenoy N."/>
            <person name="Sisk P."/>
            <person name="Stolte C."/>
            <person name="Sykes S."/>
            <person name="White J."/>
            <person name="Yandava C."/>
            <person name="Haas B."/>
            <person name="Nusbaum C."/>
            <person name="Birren B."/>
        </authorList>
    </citation>
    <scope>NUCLEOTIDE SEQUENCE</scope>
    <source>
        <strain evidence="5">ATCC 50818</strain>
    </source>
</reference>
<protein>
    <recommendedName>
        <fullName evidence="4">tRNA-splicing endonuclease subunit Sen54 N-terminal domain-containing protein</fullName>
    </recommendedName>
</protein>
<dbReference type="RefSeq" id="XP_004989718.1">
    <property type="nucleotide sequence ID" value="XM_004989661.1"/>
</dbReference>
<feature type="region of interest" description="Disordered" evidence="3">
    <location>
        <begin position="211"/>
        <end position="269"/>
    </location>
</feature>
<dbReference type="Pfam" id="PF12928">
    <property type="entry name" value="tRNA_int_end_N2"/>
    <property type="match status" value="1"/>
</dbReference>
<dbReference type="GeneID" id="16070269"/>
<dbReference type="STRING" id="946362.F2UMP6"/>
<comment type="similarity">
    <text evidence="1">Belongs to the SEN54 family.</text>
</comment>
<dbReference type="PANTHER" id="PTHR21027:SF1">
    <property type="entry name" value="TRNA-SPLICING ENDONUCLEASE SUBUNIT SEN54"/>
    <property type="match status" value="1"/>
</dbReference>
<feature type="domain" description="tRNA-splicing endonuclease subunit Sen54 N-terminal" evidence="4">
    <location>
        <begin position="92"/>
        <end position="160"/>
    </location>
</feature>
<feature type="compositionally biased region" description="Basic and acidic residues" evidence="3">
    <location>
        <begin position="23"/>
        <end position="34"/>
    </location>
</feature>
<dbReference type="GO" id="GO:0000379">
    <property type="term" value="P:tRNA-type intron splice site recognition and cleavage"/>
    <property type="evidence" value="ECO:0007669"/>
    <property type="project" value="TreeGrafter"/>
</dbReference>
<evidence type="ECO:0000256" key="3">
    <source>
        <dbReference type="SAM" id="MobiDB-lite"/>
    </source>
</evidence>
<evidence type="ECO:0000256" key="2">
    <source>
        <dbReference type="ARBA" id="ARBA00022694"/>
    </source>
</evidence>
<feature type="region of interest" description="Disordered" evidence="3">
    <location>
        <begin position="1"/>
        <end position="78"/>
    </location>
</feature>
<feature type="compositionally biased region" description="Basic and acidic residues" evidence="3">
    <location>
        <begin position="232"/>
        <end position="250"/>
    </location>
</feature>
<proteinExistence type="inferred from homology"/>
<dbReference type="Proteomes" id="UP000007799">
    <property type="component" value="Unassembled WGS sequence"/>
</dbReference>
<keyword evidence="2" id="KW-0819">tRNA processing</keyword>
<dbReference type="KEGG" id="sre:PTSG_09463"/>
<feature type="compositionally biased region" description="Low complexity" evidence="3">
    <location>
        <begin position="35"/>
        <end position="53"/>
    </location>
</feature>
<name>F2UMP6_SALR5</name>
<feature type="compositionally biased region" description="Polar residues" evidence="3">
    <location>
        <begin position="214"/>
        <end position="225"/>
    </location>
</feature>
<feature type="compositionally biased region" description="Basic residues" evidence="3">
    <location>
        <begin position="1"/>
        <end position="16"/>
    </location>
</feature>
<evidence type="ECO:0000259" key="4">
    <source>
        <dbReference type="Pfam" id="PF12928"/>
    </source>
</evidence>